<dbReference type="EMBL" id="JAOVZV010000015">
    <property type="protein sequence ID" value="MCX8533325.1"/>
    <property type="molecule type" value="Genomic_DNA"/>
</dbReference>
<proteinExistence type="predicted"/>
<dbReference type="NCBIfam" id="TIGR02231">
    <property type="entry name" value="mucoidy inhibitor MuiA family protein"/>
    <property type="match status" value="1"/>
</dbReference>
<dbReference type="RefSeq" id="WP_267281825.1">
    <property type="nucleotide sequence ID" value="NZ_JAOVZV010000015.1"/>
</dbReference>
<evidence type="ECO:0000313" key="2">
    <source>
        <dbReference type="EMBL" id="MCX8533325.1"/>
    </source>
</evidence>
<evidence type="ECO:0000259" key="1">
    <source>
        <dbReference type="Pfam" id="PF13598"/>
    </source>
</evidence>
<gene>
    <name evidence="2" type="ORF">OEA66_13290</name>
</gene>
<name>A0ABT3Y5A2_9FLAO</name>
<keyword evidence="3" id="KW-1185">Reference proteome</keyword>
<dbReference type="InterPro" id="IPR037291">
    <property type="entry name" value="DUF4139"/>
</dbReference>
<accession>A0ABT3Y5A2</accession>
<dbReference type="PANTHER" id="PTHR31005:SF8">
    <property type="entry name" value="DUF4139 DOMAIN-CONTAINING PROTEIN"/>
    <property type="match status" value="1"/>
</dbReference>
<comment type="caution">
    <text evidence="2">The sequence shown here is derived from an EMBL/GenBank/DDBJ whole genome shotgun (WGS) entry which is preliminary data.</text>
</comment>
<protein>
    <submittedName>
        <fullName evidence="2">DUF4139 domain-containing protein</fullName>
    </submittedName>
</protein>
<dbReference type="InterPro" id="IPR011935">
    <property type="entry name" value="CHP02231"/>
</dbReference>
<reference evidence="2" key="1">
    <citation type="submission" date="2022-10" db="EMBL/GenBank/DDBJ databases">
        <title>Chryseobacterium sp. nov., a novel bacterial species.</title>
        <authorList>
            <person name="Cao Y."/>
        </authorList>
    </citation>
    <scope>NUCLEOTIDE SEQUENCE</scope>
    <source>
        <strain evidence="2">KC 927</strain>
    </source>
</reference>
<dbReference type="PANTHER" id="PTHR31005">
    <property type="entry name" value="DUF4139 DOMAIN-CONTAINING PROTEIN"/>
    <property type="match status" value="1"/>
</dbReference>
<dbReference type="Pfam" id="PF13598">
    <property type="entry name" value="DUF4139"/>
    <property type="match status" value="1"/>
</dbReference>
<dbReference type="Proteomes" id="UP001070176">
    <property type="component" value="Unassembled WGS sequence"/>
</dbReference>
<organism evidence="2 3">
    <name type="scientific">Chryseobacterium luquanense</name>
    <dbReference type="NCBI Taxonomy" id="2983766"/>
    <lineage>
        <taxon>Bacteria</taxon>
        <taxon>Pseudomonadati</taxon>
        <taxon>Bacteroidota</taxon>
        <taxon>Flavobacteriia</taxon>
        <taxon>Flavobacteriales</taxon>
        <taxon>Weeksellaceae</taxon>
        <taxon>Chryseobacterium group</taxon>
        <taxon>Chryseobacterium</taxon>
    </lineage>
</organism>
<sequence>MVKINVLAFLFFISNCFGQENYTTTSSKIKEAKIYSNGGMLKQSFSADVVPGKNFIIVNEFGRSRGIDISSFKPDKKITIIRYESYNNNPTLYADKLGKNKKTELLNDSIEVFRKINKDFDQELLLTRNSIGIIQKNQALGNPSSTEIIKMIEFNKVTLKNLYIEEQTLQAKIAANQAKISALENKRYFLTRNDETKNNNIIVLQITSDKKQTVNFEVNQYIQEANWRPYYIIKSNGIKSPLKISYKAKIQQNTGLELKNIPIKLINGSFSAEDKPYELDRWFLRTERDQYVSNQAFQRPKSEYNPEEKNIQEVVVMGDSKISQKTMKTEISLDKNAILPSDVEVTEDLNDFEVTTTYKYFSTPKLENKTFLLASIKDYSKYNFLPGNADIFMDDLLIGTVNIDTNQLTSEMLISLGSDPNILTKRELVKKETKDLGEKEKFESYFYEITIKNNKETAIILEMKDQIPVSTAENIKIEAINPDKANYDKSSGFMIWNFEIKPNETKKIKFGFNVTLPKDLITVDIK</sequence>
<feature type="domain" description="DUF4139" evidence="1">
    <location>
        <begin position="217"/>
        <end position="518"/>
    </location>
</feature>
<evidence type="ECO:0000313" key="3">
    <source>
        <dbReference type="Proteomes" id="UP001070176"/>
    </source>
</evidence>